<gene>
    <name evidence="3" type="ORF">ZIOFF_025288</name>
</gene>
<sequence>MQVCNWNSDMMDRTQVLFIFLTSTILWLLFHVSVTCTVMVKGQSDQELEAYLKRLNKPAVKTMTNKDGEVIDCVDIYKQPALDHPLLKDHIVQMKPSFIPEVEEDLDNQTIDEPATQNIESCPPGTVPIRRTQMSDLRRVASLENFGRRNTNGGTIDQAGALKAGAGTYLGAKALINVWNIPVEPNEWSHSAIEISDAVSYYIEAGWITDGYGRTGCYNLLCPGFVQVSQKFAPGLIVHPLSTYNGSQFVLPITVYKDNTDLNWWLELKGEPVGYWPGKLFGGEDMRFQEARQVKWVGSVLNKRNKGHHTTTRMGSGYMSEEGWGKAAYFRSVFIFHPLNVVVPQSNVRLFATANHCYSVIWGGGGSILFYYGGPGGPYCA</sequence>
<accession>A0A8J5GUT2</accession>
<dbReference type="InterPro" id="IPR025521">
    <property type="entry name" value="Neprosin_propep"/>
</dbReference>
<keyword evidence="1" id="KW-1133">Transmembrane helix</keyword>
<comment type="caution">
    <text evidence="3">The sequence shown here is derived from an EMBL/GenBank/DDBJ whole genome shotgun (WGS) entry which is preliminary data.</text>
</comment>
<keyword evidence="1" id="KW-0472">Membrane</keyword>
<feature type="domain" description="Neprosin PEP catalytic" evidence="2">
    <location>
        <begin position="150"/>
        <end position="381"/>
    </location>
</feature>
<reference evidence="3 4" key="1">
    <citation type="submission" date="2020-08" db="EMBL/GenBank/DDBJ databases">
        <title>Plant Genome Project.</title>
        <authorList>
            <person name="Zhang R.-G."/>
        </authorList>
    </citation>
    <scope>NUCLEOTIDE SEQUENCE [LARGE SCALE GENOMIC DNA]</scope>
    <source>
        <tissue evidence="3">Rhizome</tissue>
    </source>
</reference>
<feature type="transmembrane region" description="Helical" evidence="1">
    <location>
        <begin position="16"/>
        <end position="40"/>
    </location>
</feature>
<protein>
    <recommendedName>
        <fullName evidence="2">Neprosin PEP catalytic domain-containing protein</fullName>
    </recommendedName>
</protein>
<dbReference type="Proteomes" id="UP000734854">
    <property type="component" value="Unassembled WGS sequence"/>
</dbReference>
<evidence type="ECO:0000313" key="4">
    <source>
        <dbReference type="Proteomes" id="UP000734854"/>
    </source>
</evidence>
<dbReference type="EMBL" id="JACMSC010000007">
    <property type="protein sequence ID" value="KAG6514913.1"/>
    <property type="molecule type" value="Genomic_DNA"/>
</dbReference>
<dbReference type="PANTHER" id="PTHR31589:SF223">
    <property type="entry name" value="PROTEIN, PUTATIVE (DUF239)-RELATED"/>
    <property type="match status" value="1"/>
</dbReference>
<dbReference type="AlphaFoldDB" id="A0A8J5GUT2"/>
<organism evidence="3 4">
    <name type="scientific">Zingiber officinale</name>
    <name type="common">Ginger</name>
    <name type="synonym">Amomum zingiber</name>
    <dbReference type="NCBI Taxonomy" id="94328"/>
    <lineage>
        <taxon>Eukaryota</taxon>
        <taxon>Viridiplantae</taxon>
        <taxon>Streptophyta</taxon>
        <taxon>Embryophyta</taxon>
        <taxon>Tracheophyta</taxon>
        <taxon>Spermatophyta</taxon>
        <taxon>Magnoliopsida</taxon>
        <taxon>Liliopsida</taxon>
        <taxon>Zingiberales</taxon>
        <taxon>Zingiberaceae</taxon>
        <taxon>Zingiber</taxon>
    </lineage>
</organism>
<dbReference type="InterPro" id="IPR004314">
    <property type="entry name" value="Neprosin"/>
</dbReference>
<evidence type="ECO:0000313" key="3">
    <source>
        <dbReference type="EMBL" id="KAG6514913.1"/>
    </source>
</evidence>
<dbReference type="Pfam" id="PF03080">
    <property type="entry name" value="Neprosin"/>
    <property type="match status" value="1"/>
</dbReference>
<evidence type="ECO:0000259" key="2">
    <source>
        <dbReference type="PROSITE" id="PS52045"/>
    </source>
</evidence>
<evidence type="ECO:0000256" key="1">
    <source>
        <dbReference type="SAM" id="Phobius"/>
    </source>
</evidence>
<name>A0A8J5GUT2_ZINOF</name>
<proteinExistence type="predicted"/>
<dbReference type="PROSITE" id="PS52045">
    <property type="entry name" value="NEPROSIN_PEP_CD"/>
    <property type="match status" value="1"/>
</dbReference>
<dbReference type="InterPro" id="IPR053168">
    <property type="entry name" value="Glutamic_endopeptidase"/>
</dbReference>
<keyword evidence="1" id="KW-0812">Transmembrane</keyword>
<dbReference type="Pfam" id="PF14365">
    <property type="entry name" value="Neprosin_AP"/>
    <property type="match status" value="1"/>
</dbReference>
<keyword evidence="4" id="KW-1185">Reference proteome</keyword>
<dbReference type="PANTHER" id="PTHR31589">
    <property type="entry name" value="PROTEIN, PUTATIVE (DUF239)-RELATED-RELATED"/>
    <property type="match status" value="1"/>
</dbReference>